<dbReference type="EMBL" id="KB020781">
    <property type="protein sequence ID" value="ELA30880.1"/>
    <property type="molecule type" value="Genomic_DNA"/>
</dbReference>
<feature type="domain" description="DUF7730" evidence="3">
    <location>
        <begin position="254"/>
        <end position="342"/>
    </location>
</feature>
<evidence type="ECO:0000259" key="3">
    <source>
        <dbReference type="Pfam" id="PF24864"/>
    </source>
</evidence>
<organism evidence="4">
    <name type="scientific">Colletotrichum fructicola (strain Nara gc5)</name>
    <name type="common">Anthracnose fungus</name>
    <name type="synonym">Colletotrichum gloeosporioides (strain Nara gc5)</name>
    <dbReference type="NCBI Taxonomy" id="1213859"/>
    <lineage>
        <taxon>Eukaryota</taxon>
        <taxon>Fungi</taxon>
        <taxon>Dikarya</taxon>
        <taxon>Ascomycota</taxon>
        <taxon>Pezizomycotina</taxon>
        <taxon>Sordariomycetes</taxon>
        <taxon>Hypocreomycetidae</taxon>
        <taxon>Glomerellales</taxon>
        <taxon>Glomerellaceae</taxon>
        <taxon>Colletotrichum</taxon>
        <taxon>Colletotrichum gloeosporioides species complex</taxon>
    </lineage>
</organism>
<dbReference type="Pfam" id="PF24864">
    <property type="entry name" value="DUF7730"/>
    <property type="match status" value="1"/>
</dbReference>
<feature type="chain" id="PRO_5003959355" description="DUF7730 domain-containing protein" evidence="2">
    <location>
        <begin position="18"/>
        <end position="473"/>
    </location>
</feature>
<dbReference type="InterPro" id="IPR056632">
    <property type="entry name" value="DUF7730"/>
</dbReference>
<dbReference type="AlphaFoldDB" id="L2FXN1"/>
<name>L2FXN1_COLFN</name>
<gene>
    <name evidence="4" type="ORF">CGGC5_944</name>
</gene>
<feature type="region of interest" description="Disordered" evidence="1">
    <location>
        <begin position="122"/>
        <end position="160"/>
    </location>
</feature>
<dbReference type="PANTHER" id="PTHR42085">
    <property type="entry name" value="F-BOX DOMAIN-CONTAINING PROTEIN"/>
    <property type="match status" value="1"/>
</dbReference>
<feature type="signal peptide" evidence="2">
    <location>
        <begin position="1"/>
        <end position="17"/>
    </location>
</feature>
<evidence type="ECO:0000256" key="2">
    <source>
        <dbReference type="SAM" id="SignalP"/>
    </source>
</evidence>
<sequence>MRLVMPAASGLACLCLSASPFVGETALGGHLEQDNSEPGLVPSSCLELVCLCLACGRAEGAEVLTVPCLTSFRKHRRWNEDRAGPDAGLNPHSPRPFSHPFQVSTAGPSTQNRLAAASSFIPSVPPISQPQAKGPSPSAALPPKRRRGPHPSVHHQPLIDNPDLAIQSCPEAEAKAEAEAEAERPRGSHVLRSLVRAAAPATTPRSISNLASTWFERSPCEILNFTARYALPASGICIRPLQPASEPSPRRLTLLDLPYELRLDIYELLLLSPEPVIVSSSRRQLRVKVEPPEHQNAYLRAPRPTARTVPLSHRRPHVEVLQTCRQINREATSVLYRQNDFVVGLKLCARGDNKVDPLDLATFFPSLLRRSTILQLASITFRGACLCHHWLTLAAGEGRASTGAELARVCSSQAGGNSALSDTADAREAYLMLSNGLWDLEKESGRIKVCAFCNASYGQHCFIWGSGSLAWRP</sequence>
<reference evidence="4" key="1">
    <citation type="submission" date="2012-08" db="EMBL/GenBank/DDBJ databases">
        <title>Genome analysis of Colletotrichum orbiculare and Colletotrichum fructicola.</title>
        <authorList>
            <person name="Gan P.H.P."/>
            <person name="Ikeda K."/>
            <person name="Irieda H."/>
            <person name="Narusaka M."/>
            <person name="O'Connell R.J."/>
            <person name="Narusaka Y."/>
            <person name="Takano Y."/>
            <person name="Kubo Y."/>
            <person name="Shirasu K."/>
        </authorList>
    </citation>
    <scope>NUCLEOTIDE SEQUENCE</scope>
    <source>
        <strain evidence="4">Nara gc5</strain>
    </source>
</reference>
<dbReference type="HOGENOM" id="CLU_577466_0_0_1"/>
<dbReference type="PANTHER" id="PTHR42085:SF2">
    <property type="entry name" value="F-BOX DOMAIN-CONTAINING PROTEIN"/>
    <property type="match status" value="1"/>
</dbReference>
<dbReference type="InterPro" id="IPR038883">
    <property type="entry name" value="AN11006-like"/>
</dbReference>
<keyword evidence="2" id="KW-0732">Signal</keyword>
<feature type="compositionally biased region" description="Basic residues" evidence="1">
    <location>
        <begin position="143"/>
        <end position="153"/>
    </location>
</feature>
<feature type="region of interest" description="Disordered" evidence="1">
    <location>
        <begin position="81"/>
        <end position="109"/>
    </location>
</feature>
<proteinExistence type="predicted"/>
<accession>L2FXN1</accession>
<evidence type="ECO:0000256" key="1">
    <source>
        <dbReference type="SAM" id="MobiDB-lite"/>
    </source>
</evidence>
<evidence type="ECO:0000313" key="4">
    <source>
        <dbReference type="EMBL" id="ELA30880.1"/>
    </source>
</evidence>
<protein>
    <recommendedName>
        <fullName evidence="3">DUF7730 domain-containing protein</fullName>
    </recommendedName>
</protein>